<dbReference type="Gene3D" id="3.50.50.60">
    <property type="entry name" value="FAD/NAD(P)-binding domain"/>
    <property type="match status" value="1"/>
</dbReference>
<dbReference type="SUPFAM" id="SSF54373">
    <property type="entry name" value="FAD-linked reductases, C-terminal domain"/>
    <property type="match status" value="1"/>
</dbReference>
<dbReference type="Pfam" id="PF01593">
    <property type="entry name" value="Amino_oxidase"/>
    <property type="match status" value="1"/>
</dbReference>
<dbReference type="Proteomes" id="UP000011777">
    <property type="component" value="Unassembled WGS sequence"/>
</dbReference>
<dbReference type="OrthoDB" id="5046242at2759"/>
<feature type="domain" description="Amine oxidase" evidence="1">
    <location>
        <begin position="13"/>
        <end position="466"/>
    </location>
</feature>
<reference evidence="2 3" key="1">
    <citation type="submission" date="2013-02" db="EMBL/GenBank/DDBJ databases">
        <title>Genome sequence of Candida maltosa Xu316, a potential industrial strain for xylitol and ethanol production.</title>
        <authorList>
            <person name="Yu J."/>
            <person name="Wang Q."/>
            <person name="Geng X."/>
            <person name="Bao W."/>
            <person name="He P."/>
            <person name="Cai J."/>
        </authorList>
    </citation>
    <scope>NUCLEOTIDE SEQUENCE [LARGE SCALE GENOMIC DNA]</scope>
    <source>
        <strain evidence="3">Xu316</strain>
    </source>
</reference>
<protein>
    <submittedName>
        <fullName evidence="2">Likely Flavin containing amine oxidoreductase</fullName>
    </submittedName>
</protein>
<dbReference type="eggNOG" id="KOG0029">
    <property type="taxonomic scope" value="Eukaryota"/>
</dbReference>
<gene>
    <name evidence="2" type="ORF">G210_1069</name>
</gene>
<comment type="caution">
    <text evidence="2">The sequence shown here is derived from an EMBL/GenBank/DDBJ whole genome shotgun (WGS) entry which is preliminary data.</text>
</comment>
<organism evidence="2 3">
    <name type="scientific">Candida maltosa (strain Xu316)</name>
    <name type="common">Yeast</name>
    <dbReference type="NCBI Taxonomy" id="1245528"/>
    <lineage>
        <taxon>Eukaryota</taxon>
        <taxon>Fungi</taxon>
        <taxon>Dikarya</taxon>
        <taxon>Ascomycota</taxon>
        <taxon>Saccharomycotina</taxon>
        <taxon>Pichiomycetes</taxon>
        <taxon>Debaryomycetaceae</taxon>
        <taxon>Candida/Lodderomyces clade</taxon>
        <taxon>Candida</taxon>
    </lineage>
</organism>
<evidence type="ECO:0000313" key="3">
    <source>
        <dbReference type="Proteomes" id="UP000011777"/>
    </source>
</evidence>
<dbReference type="InterPro" id="IPR036188">
    <property type="entry name" value="FAD/NAD-bd_sf"/>
</dbReference>
<dbReference type="EMBL" id="AOGT01001135">
    <property type="protein sequence ID" value="EMG48376.1"/>
    <property type="molecule type" value="Genomic_DNA"/>
</dbReference>
<accession>M3IPJ2</accession>
<name>M3IPJ2_CANMX</name>
<dbReference type="Gene3D" id="3.90.660.10">
    <property type="match status" value="1"/>
</dbReference>
<evidence type="ECO:0000313" key="2">
    <source>
        <dbReference type="EMBL" id="EMG48376.1"/>
    </source>
</evidence>
<dbReference type="PANTHER" id="PTHR10742">
    <property type="entry name" value="FLAVIN MONOAMINE OXIDASE"/>
    <property type="match status" value="1"/>
</dbReference>
<dbReference type="PANTHER" id="PTHR10742:SF410">
    <property type="entry name" value="LYSINE-SPECIFIC HISTONE DEMETHYLASE 2"/>
    <property type="match status" value="1"/>
</dbReference>
<evidence type="ECO:0000259" key="1">
    <source>
        <dbReference type="Pfam" id="PF01593"/>
    </source>
</evidence>
<dbReference type="InterPro" id="IPR050281">
    <property type="entry name" value="Flavin_monoamine_oxidase"/>
</dbReference>
<dbReference type="OMA" id="RAVVKCC"/>
<dbReference type="GO" id="GO:0016491">
    <property type="term" value="F:oxidoreductase activity"/>
    <property type="evidence" value="ECO:0007669"/>
    <property type="project" value="InterPro"/>
</dbReference>
<proteinExistence type="predicted"/>
<sequence>MPHKKVVIIGGGMSGIKAAIDLYNAGITNTVILESQSHLGGRLSTILSENHQGTTYDLGASWFHDCLKNPLLDKVNRLKKAGNGGMETIEYFYDDGKCVYLDKKLGNVESSFFESILNEFFTFVVLSYTANPEKPDLSVKDLTFEYLEKYKDTFSSEQGDVVIGVIRMWTELWLGESWEKVSGKYTCQDSHLGRNAFVKNGFQKVFVNELRELPRWYRDSSIKLNAHVDKIDYSNNKKIIVGIKDGRSYTCDYVIVTIPQTNLKNDKVKWIPEVPPPIKKVLPEVHFGSLGKVVLEFDECFWPENVHRFYVLADDNRTDKSTTKDPKPWEYPSLLVNYQAVNNVPSLIALTQKPLSEYIESLPDSPSKDEKIWSIYKPMLSKLVGSDSIPIPKKIYHTTWNKHPLYGGSYGCPIVGAQDPSEVIDAFVNGYQGRIKFAGAETMDDSSNGCAHGAWFSGQREAAYIIAKEGKVSAKL</sequence>
<dbReference type="STRING" id="1245528.M3IPJ2"/>
<dbReference type="HOGENOM" id="CLU_004498_10_1_1"/>
<dbReference type="SUPFAM" id="SSF51905">
    <property type="entry name" value="FAD/NAD(P)-binding domain"/>
    <property type="match status" value="1"/>
</dbReference>
<dbReference type="AlphaFoldDB" id="M3IPJ2"/>
<dbReference type="InterPro" id="IPR002937">
    <property type="entry name" value="Amino_oxidase"/>
</dbReference>
<keyword evidence="3" id="KW-1185">Reference proteome</keyword>